<dbReference type="Proteomes" id="UP000240374">
    <property type="component" value="Segment"/>
</dbReference>
<dbReference type="EMBL" id="MG018929">
    <property type="protein sequence ID" value="ATW58209.1"/>
    <property type="molecule type" value="Genomic_DNA"/>
</dbReference>
<sequence>MNITNQSRFILARAAHLLVEAYKLQIAEYQTVMPLALSISHDAPDNYSRLKADAMEGKLVVSTLHNTSSIYGAAGNLTFRIFHDYGHLLYDAQFETGQEILLAKTQWLDVKRYIPTEWLDVCKAVYLADTVEQSAFEAQAGHFPKDQKAFVLESLVMHLESAE</sequence>
<keyword evidence="2" id="KW-1185">Reference proteome</keyword>
<accession>A0A2H4P7R7</accession>
<organism evidence="1 2">
    <name type="scientific">Pseudomonas phage uligo</name>
    <dbReference type="NCBI Taxonomy" id="2048979"/>
    <lineage>
        <taxon>Viruses</taxon>
        <taxon>Duplodnaviria</taxon>
        <taxon>Heunggongvirae</taxon>
        <taxon>Uroviricota</taxon>
        <taxon>Caudoviricetes</taxon>
        <taxon>Autographivirales</taxon>
        <taxon>Autosignataviridae</taxon>
        <taxon>Colwellvirinae</taxon>
        <taxon>Uliginvirus</taxon>
        <taxon>Uliginvirus uligo</taxon>
    </lineage>
</organism>
<reference evidence="1" key="1">
    <citation type="submission" date="2018-04" db="EMBL/GenBank/DDBJ databases">
        <authorList>
            <person name="Djurhuus A.M."/>
            <person name="Carstens A.B."/>
            <person name="Hansen L.H."/>
        </authorList>
    </citation>
    <scope>NUCLEOTIDE SEQUENCE</scope>
</reference>
<name>A0A2H4P7R7_9CAUD</name>
<protein>
    <submittedName>
        <fullName evidence="1">Uncharacterized protein</fullName>
    </submittedName>
</protein>
<evidence type="ECO:0000313" key="1">
    <source>
        <dbReference type="EMBL" id="ATW58209.1"/>
    </source>
</evidence>
<proteinExistence type="predicted"/>
<evidence type="ECO:0000313" key="2">
    <source>
        <dbReference type="Proteomes" id="UP000240374"/>
    </source>
</evidence>